<dbReference type="EMBL" id="JBBWWR010000012">
    <property type="protein sequence ID" value="KAK8958677.1"/>
    <property type="molecule type" value="Genomic_DNA"/>
</dbReference>
<dbReference type="PANTHER" id="PTHR34569">
    <property type="entry name" value="EXPRESSED PROTEIN"/>
    <property type="match status" value="1"/>
</dbReference>
<dbReference type="PANTHER" id="PTHR34569:SF2">
    <property type="entry name" value="EXPRESSED PROTEIN"/>
    <property type="match status" value="1"/>
</dbReference>
<protein>
    <submittedName>
        <fullName evidence="1">Uncharacterized protein</fullName>
    </submittedName>
</protein>
<evidence type="ECO:0000313" key="2">
    <source>
        <dbReference type="Proteomes" id="UP001412067"/>
    </source>
</evidence>
<accession>A0ABR2M3J7</accession>
<evidence type="ECO:0000313" key="1">
    <source>
        <dbReference type="EMBL" id="KAK8958677.1"/>
    </source>
</evidence>
<gene>
    <name evidence="1" type="ORF">KSP40_PGU019196</name>
</gene>
<name>A0ABR2M3J7_9ASPA</name>
<reference evidence="1 2" key="1">
    <citation type="journal article" date="2022" name="Nat. Plants">
        <title>Genomes of leafy and leafless Platanthera orchids illuminate the evolution of mycoheterotrophy.</title>
        <authorList>
            <person name="Li M.H."/>
            <person name="Liu K.W."/>
            <person name="Li Z."/>
            <person name="Lu H.C."/>
            <person name="Ye Q.L."/>
            <person name="Zhang D."/>
            <person name="Wang J.Y."/>
            <person name="Li Y.F."/>
            <person name="Zhong Z.M."/>
            <person name="Liu X."/>
            <person name="Yu X."/>
            <person name="Liu D.K."/>
            <person name="Tu X.D."/>
            <person name="Liu B."/>
            <person name="Hao Y."/>
            <person name="Liao X.Y."/>
            <person name="Jiang Y.T."/>
            <person name="Sun W.H."/>
            <person name="Chen J."/>
            <person name="Chen Y.Q."/>
            <person name="Ai Y."/>
            <person name="Zhai J.W."/>
            <person name="Wu S.S."/>
            <person name="Zhou Z."/>
            <person name="Hsiao Y.Y."/>
            <person name="Wu W.L."/>
            <person name="Chen Y.Y."/>
            <person name="Lin Y.F."/>
            <person name="Hsu J.L."/>
            <person name="Li C.Y."/>
            <person name="Wang Z.W."/>
            <person name="Zhao X."/>
            <person name="Zhong W.Y."/>
            <person name="Ma X.K."/>
            <person name="Ma L."/>
            <person name="Huang J."/>
            <person name="Chen G.Z."/>
            <person name="Huang M.Z."/>
            <person name="Huang L."/>
            <person name="Peng D.H."/>
            <person name="Luo Y.B."/>
            <person name="Zou S.Q."/>
            <person name="Chen S.P."/>
            <person name="Lan S."/>
            <person name="Tsai W.C."/>
            <person name="Van de Peer Y."/>
            <person name="Liu Z.J."/>
        </authorList>
    </citation>
    <scope>NUCLEOTIDE SEQUENCE [LARGE SCALE GENOMIC DNA]</scope>
    <source>
        <strain evidence="1">Lor288</strain>
    </source>
</reference>
<proteinExistence type="predicted"/>
<dbReference type="Proteomes" id="UP001412067">
    <property type="component" value="Unassembled WGS sequence"/>
</dbReference>
<organism evidence="1 2">
    <name type="scientific">Platanthera guangdongensis</name>
    <dbReference type="NCBI Taxonomy" id="2320717"/>
    <lineage>
        <taxon>Eukaryota</taxon>
        <taxon>Viridiplantae</taxon>
        <taxon>Streptophyta</taxon>
        <taxon>Embryophyta</taxon>
        <taxon>Tracheophyta</taxon>
        <taxon>Spermatophyta</taxon>
        <taxon>Magnoliopsida</taxon>
        <taxon>Liliopsida</taxon>
        <taxon>Asparagales</taxon>
        <taxon>Orchidaceae</taxon>
        <taxon>Orchidoideae</taxon>
        <taxon>Orchideae</taxon>
        <taxon>Orchidinae</taxon>
        <taxon>Platanthera</taxon>
    </lineage>
</organism>
<comment type="caution">
    <text evidence="1">The sequence shown here is derived from an EMBL/GenBank/DDBJ whole genome shotgun (WGS) entry which is preliminary data.</text>
</comment>
<sequence>MSTIGNVIPTTQNHDFKLRHWRSPPVPRPPFLLRKDPSLPAVLNLRPDANSELEHNNWNSDTYARDGYTSIRDLLVSSPRSCVASPTATGCEIQIRNPLVKQAVYAYLHLTPSCTGSSSSQNRPLRRLLEAIKAAFRPLRCCFEFIGRILCCASVSDLR</sequence>
<keyword evidence="2" id="KW-1185">Reference proteome</keyword>